<gene>
    <name evidence="1" type="ORF">C8N25_1127</name>
</gene>
<dbReference type="Pfam" id="PF13970">
    <property type="entry name" value="DUF4221"/>
    <property type="match status" value="1"/>
</dbReference>
<accession>A0A3E0DRZ7</accession>
<reference evidence="1 2" key="1">
    <citation type="submission" date="2018-08" db="EMBL/GenBank/DDBJ databases">
        <title>Genomic Encyclopedia of Archaeal and Bacterial Type Strains, Phase II (KMG-II): from individual species to whole genera.</title>
        <authorList>
            <person name="Goeker M."/>
        </authorList>
    </citation>
    <scope>NUCLEOTIDE SEQUENCE [LARGE SCALE GENOMIC DNA]</scope>
    <source>
        <strain evidence="1 2">DSM 15986</strain>
    </source>
</reference>
<keyword evidence="2" id="KW-1185">Reference proteome</keyword>
<dbReference type="PROSITE" id="PS51257">
    <property type="entry name" value="PROKAR_LIPOPROTEIN"/>
    <property type="match status" value="1"/>
</dbReference>
<protein>
    <submittedName>
        <fullName evidence="1">Uncharacterized protein DUF4221</fullName>
    </submittedName>
</protein>
<dbReference type="RefSeq" id="WP_169714397.1">
    <property type="nucleotide sequence ID" value="NZ_MSSW01000019.1"/>
</dbReference>
<name>A0A3E0DRZ7_9BACT</name>
<evidence type="ECO:0000313" key="1">
    <source>
        <dbReference type="EMBL" id="REG86303.1"/>
    </source>
</evidence>
<proteinExistence type="predicted"/>
<dbReference type="InterPro" id="IPR025316">
    <property type="entry name" value="DUF4221"/>
</dbReference>
<comment type="caution">
    <text evidence="1">The sequence shown here is derived from an EMBL/GenBank/DDBJ whole genome shotgun (WGS) entry which is preliminary data.</text>
</comment>
<dbReference type="EMBL" id="QUNF01000012">
    <property type="protein sequence ID" value="REG86303.1"/>
    <property type="molecule type" value="Genomic_DNA"/>
</dbReference>
<sequence>MKKLLTISIVALLSACGNNDFESAEARNILEDLSITIDTVMIDSRGKILDMRRGYSESSISEDRKYVFLYNSHSYQIQQINLDKLVWEKDYDFEVEGPNGISTMVFSTRYLGEDQFLITSYRRLGIFDASGSKDKELSISSLPISSDLDELDYGIILSKDQKSLFSIPGTRFMGSRSFARVDLESFEIKEFSIPELDWITDLKVVYMGGYSFQETLHLHELNNQILISSPASAAFYRYDQETDSLTYHSFVHKLSPVANDIQLKWQVESIEEYSEEMGRFFGGMFFGPLIWDEKRELYFRFSRKPTEMDSLQQIISSEIFLHAYDQKFTLIGESLLPIFNRPTNPFFKDGKLWSYVNVDDELGFAVFTFDF</sequence>
<evidence type="ECO:0000313" key="2">
    <source>
        <dbReference type="Proteomes" id="UP000256405"/>
    </source>
</evidence>
<organism evidence="1 2">
    <name type="scientific">Algoriphagus antarcticus</name>
    <dbReference type="NCBI Taxonomy" id="238540"/>
    <lineage>
        <taxon>Bacteria</taxon>
        <taxon>Pseudomonadati</taxon>
        <taxon>Bacteroidota</taxon>
        <taxon>Cytophagia</taxon>
        <taxon>Cytophagales</taxon>
        <taxon>Cyclobacteriaceae</taxon>
        <taxon>Algoriphagus</taxon>
    </lineage>
</organism>
<dbReference type="AlphaFoldDB" id="A0A3E0DRZ7"/>
<dbReference type="Proteomes" id="UP000256405">
    <property type="component" value="Unassembled WGS sequence"/>
</dbReference>